<feature type="domain" description="DUF4132" evidence="1">
    <location>
        <begin position="475"/>
        <end position="638"/>
    </location>
</feature>
<accession>A0ABN2MAS0</accession>
<name>A0ABN2MAS0_9ACTN</name>
<dbReference type="EMBL" id="BAAALT010000149">
    <property type="protein sequence ID" value="GAA1817313.1"/>
    <property type="molecule type" value="Genomic_DNA"/>
</dbReference>
<dbReference type="InterPro" id="IPR025406">
    <property type="entry name" value="DUF4132"/>
</dbReference>
<dbReference type="Pfam" id="PF24879">
    <property type="entry name" value="DUF7737"/>
    <property type="match status" value="1"/>
</dbReference>
<dbReference type="Proteomes" id="UP001500218">
    <property type="component" value="Unassembled WGS sequence"/>
</dbReference>
<protein>
    <recommendedName>
        <fullName evidence="5">DUF4132 domain-containing protein</fullName>
    </recommendedName>
</protein>
<comment type="caution">
    <text evidence="3">The sequence shown here is derived from an EMBL/GenBank/DDBJ whole genome shotgun (WGS) entry which is preliminary data.</text>
</comment>
<dbReference type="RefSeq" id="WP_344135228.1">
    <property type="nucleotide sequence ID" value="NZ_BAAALT010000149.1"/>
</dbReference>
<keyword evidence="4" id="KW-1185">Reference proteome</keyword>
<evidence type="ECO:0000259" key="1">
    <source>
        <dbReference type="Pfam" id="PF13569"/>
    </source>
</evidence>
<gene>
    <name evidence="3" type="ORF">GCM10009682_42650</name>
</gene>
<reference evidence="3 4" key="1">
    <citation type="journal article" date="2019" name="Int. J. Syst. Evol. Microbiol.">
        <title>The Global Catalogue of Microorganisms (GCM) 10K type strain sequencing project: providing services to taxonomists for standard genome sequencing and annotation.</title>
        <authorList>
            <consortium name="The Broad Institute Genomics Platform"/>
            <consortium name="The Broad Institute Genome Sequencing Center for Infectious Disease"/>
            <person name="Wu L."/>
            <person name="Ma J."/>
        </authorList>
    </citation>
    <scope>NUCLEOTIDE SEQUENCE [LARGE SCALE GENOMIC DNA]</scope>
    <source>
        <strain evidence="3 4">JCM 13250</strain>
    </source>
</reference>
<evidence type="ECO:0000313" key="3">
    <source>
        <dbReference type="EMBL" id="GAA1817313.1"/>
    </source>
</evidence>
<sequence length="833" mass="90030">MEPLLLDVPEQFHDVVRAERAVLRELADTACRLAGDGDLDALRALAEQIPPQVTAGDRRSGGHLRRHWIDIESVLDELFDKVFPMRDPTDPADVLDGPWSTRSRTVALTRLTERYTFGRDSLVERAVAAADTRLLRLVVLSPVGGVSRGEVTRALDALAAADALDAEVVEHAFLDDLALGYAITGRRPYRTEQGEPAACAEAVRPYFDELVWRLTGAPDVSMDAVPGVLAPRGLRFVLRALTWAGDARVAGFLGAADLTDTERQALARHLRDRPVDERRRAFDLRGPAGDAEVVLPLLGLGDTTALLRLVRATSGDYGAVRLDRAAILEAAAQAGPNEVRRLLQLSPSEPISAALGLNRPAVEKRVKHNALAGIAAYGLLPLAGGETALDRYLALREIGKRGAKLGPNRKISHAAAVDVAIDHLAQVVGVDPGRLEWDCEARIATEAPGEWTIDGYTVAVRAQGADAVISVSRDGKELRSVPAAVRAHPSYVECREQQKRLKAQAGRMRTRLIERLVATGAVVEPDELSRLRSLPSGAAMLPALIWRDLAGTVGLLDEVDSTGPLTVMHPHHLFELGLLGHWQAEVVRRRLTQPVKQAFRELYVLTPAEREAVDVSARFAGHVVNGKVAAQLLGGRGWSVLGQDDDHQATRPLAGGLTAALRCDVYGYFGMDNVTVGEVRFLAGRRDVVPLADVPPIAFSEAMRDLDLVVSVANTEPDVYFSPTRAESRAQLLGALVGDLGLARVTVEGTAAVVRGTRATYRVHLNSGSIHVEPGGYLCVVPATFGTTAHRRLFLPFADEDRMTSVVLSKILLLAEDEKITDPSILSQLNRLG</sequence>
<dbReference type="InterPro" id="IPR056639">
    <property type="entry name" value="DUF7737"/>
</dbReference>
<dbReference type="Pfam" id="PF13569">
    <property type="entry name" value="DUF4132"/>
    <property type="match status" value="1"/>
</dbReference>
<feature type="domain" description="DUF7737" evidence="2">
    <location>
        <begin position="726"/>
        <end position="829"/>
    </location>
</feature>
<evidence type="ECO:0000259" key="2">
    <source>
        <dbReference type="Pfam" id="PF24879"/>
    </source>
</evidence>
<organism evidence="3 4">
    <name type="scientific">Luedemannella flava</name>
    <dbReference type="NCBI Taxonomy" id="349316"/>
    <lineage>
        <taxon>Bacteria</taxon>
        <taxon>Bacillati</taxon>
        <taxon>Actinomycetota</taxon>
        <taxon>Actinomycetes</taxon>
        <taxon>Micromonosporales</taxon>
        <taxon>Micromonosporaceae</taxon>
        <taxon>Luedemannella</taxon>
    </lineage>
</organism>
<evidence type="ECO:0008006" key="5">
    <source>
        <dbReference type="Google" id="ProtNLM"/>
    </source>
</evidence>
<proteinExistence type="predicted"/>
<evidence type="ECO:0000313" key="4">
    <source>
        <dbReference type="Proteomes" id="UP001500218"/>
    </source>
</evidence>